<dbReference type="OrthoDB" id="3308at2759"/>
<keyword evidence="13" id="KW-1185">Reference proteome</keyword>
<dbReference type="GO" id="GO:0005743">
    <property type="term" value="C:mitochondrial inner membrane"/>
    <property type="evidence" value="ECO:0007669"/>
    <property type="project" value="UniProtKB-SubCell"/>
</dbReference>
<evidence type="ECO:0000256" key="10">
    <source>
        <dbReference type="ARBA" id="ARBA00023136"/>
    </source>
</evidence>
<keyword evidence="9 11" id="KW-0496">Mitochondrion</keyword>
<evidence type="ECO:0000256" key="7">
    <source>
        <dbReference type="ARBA" id="ARBA00022982"/>
    </source>
</evidence>
<keyword evidence="6 11" id="KW-0999">Mitochondrion inner membrane</keyword>
<evidence type="ECO:0000256" key="1">
    <source>
        <dbReference type="ARBA" id="ARBA00004298"/>
    </source>
</evidence>
<keyword evidence="5 11" id="KW-0812">Transmembrane</keyword>
<keyword evidence="8 11" id="KW-1133">Transmembrane helix</keyword>
<evidence type="ECO:0000256" key="4">
    <source>
        <dbReference type="ARBA" id="ARBA00022660"/>
    </source>
</evidence>
<proteinExistence type="inferred from homology"/>
<feature type="transmembrane region" description="Helical" evidence="11">
    <location>
        <begin position="26"/>
        <end position="46"/>
    </location>
</feature>
<evidence type="ECO:0000313" key="13">
    <source>
        <dbReference type="Proteomes" id="UP000054107"/>
    </source>
</evidence>
<evidence type="ECO:0000256" key="3">
    <source>
        <dbReference type="ARBA" id="ARBA00022448"/>
    </source>
</evidence>
<name>A0A0B7NF12_9FUNG</name>
<evidence type="ECO:0000256" key="9">
    <source>
        <dbReference type="ARBA" id="ARBA00023128"/>
    </source>
</evidence>
<evidence type="ECO:0000256" key="5">
    <source>
        <dbReference type="ARBA" id="ARBA00022692"/>
    </source>
</evidence>
<evidence type="ECO:0000256" key="8">
    <source>
        <dbReference type="ARBA" id="ARBA00022989"/>
    </source>
</evidence>
<keyword evidence="3 11" id="KW-0813">Transport</keyword>
<evidence type="ECO:0000256" key="2">
    <source>
        <dbReference type="ARBA" id="ARBA00007312"/>
    </source>
</evidence>
<dbReference type="Pfam" id="PF06212">
    <property type="entry name" value="GRIM-19"/>
    <property type="match status" value="1"/>
</dbReference>
<accession>A0A0B7NF12</accession>
<dbReference type="AlphaFoldDB" id="A0A0B7NF12"/>
<evidence type="ECO:0000256" key="6">
    <source>
        <dbReference type="ARBA" id="ARBA00022792"/>
    </source>
</evidence>
<dbReference type="PANTHER" id="PTHR12966">
    <property type="entry name" value="NADH DEHYDROGENASE UBIQUINONE 1 ALPHA SUBCOMPLEX SUBUNIT 13"/>
    <property type="match status" value="1"/>
</dbReference>
<dbReference type="PANTHER" id="PTHR12966:SF0">
    <property type="entry name" value="NADH DEHYDROGENASE [UBIQUINONE] 1 ALPHA SUBCOMPLEX SUBUNIT 13"/>
    <property type="match status" value="1"/>
</dbReference>
<dbReference type="GO" id="GO:0045271">
    <property type="term" value="C:respiratory chain complex I"/>
    <property type="evidence" value="ECO:0007669"/>
    <property type="project" value="UniProtKB-UniRule"/>
</dbReference>
<evidence type="ECO:0000313" key="12">
    <source>
        <dbReference type="EMBL" id="CEP15976.1"/>
    </source>
</evidence>
<comment type="subcellular location">
    <subcellularLocation>
        <location evidence="1 11">Mitochondrion inner membrane</location>
        <topology evidence="1 11">Single-pass membrane protein</topology>
        <orientation evidence="1 11">Matrix side</orientation>
    </subcellularLocation>
</comment>
<gene>
    <name evidence="12" type="primary">PARPA_10230.1 scaffold 40051</name>
</gene>
<dbReference type="EMBL" id="LN732826">
    <property type="protein sequence ID" value="CEP15976.1"/>
    <property type="molecule type" value="Genomic_DNA"/>
</dbReference>
<protein>
    <recommendedName>
        <fullName evidence="11">NADH dehydrogenase [ubiquinone] 1 alpha subcomplex subunit 13</fullName>
    </recommendedName>
</protein>
<dbReference type="STRING" id="35722.A0A0B7NF12"/>
<keyword evidence="10 11" id="KW-0472">Membrane</keyword>
<sequence>MAQDLPPAEGFPEIKYRRYLPKRGPSGMVILAGVTAICGFGFYKVFQGNLERRELKRENLWARINLVPLLTAEADRDTYRRTEAAKAREEEIMKDIKDWKAGESVYNNTKYYNAPKFVIVPEEN</sequence>
<comment type="similarity">
    <text evidence="2 11">Belongs to the complex I NDUFA13 subunit family.</text>
</comment>
<keyword evidence="4 11" id="KW-0679">Respiratory chain</keyword>
<keyword evidence="7 11" id="KW-0249">Electron transport</keyword>
<dbReference type="InterPro" id="IPR009346">
    <property type="entry name" value="GRIM-19"/>
</dbReference>
<reference evidence="12 13" key="1">
    <citation type="submission" date="2014-09" db="EMBL/GenBank/DDBJ databases">
        <authorList>
            <person name="Ellenberger Sabrina"/>
        </authorList>
    </citation>
    <scope>NUCLEOTIDE SEQUENCE [LARGE SCALE GENOMIC DNA]</scope>
    <source>
        <strain evidence="12 13">CBS 412.66</strain>
    </source>
</reference>
<dbReference type="Proteomes" id="UP000054107">
    <property type="component" value="Unassembled WGS sequence"/>
</dbReference>
<comment type="function">
    <text evidence="11">Complex I functions in the transfer of electrons from NADH to the respiratory chain. Accessory subunit of the mitochondrial membrane respiratory chain NADH dehydrogenase (Complex I), that is believed not to be involved in catalysis.</text>
</comment>
<evidence type="ECO:0000256" key="11">
    <source>
        <dbReference type="RuleBase" id="RU368034"/>
    </source>
</evidence>
<organism evidence="12 13">
    <name type="scientific">Parasitella parasitica</name>
    <dbReference type="NCBI Taxonomy" id="35722"/>
    <lineage>
        <taxon>Eukaryota</taxon>
        <taxon>Fungi</taxon>
        <taxon>Fungi incertae sedis</taxon>
        <taxon>Mucoromycota</taxon>
        <taxon>Mucoromycotina</taxon>
        <taxon>Mucoromycetes</taxon>
        <taxon>Mucorales</taxon>
        <taxon>Mucorineae</taxon>
        <taxon>Mucoraceae</taxon>
        <taxon>Parasitella</taxon>
    </lineage>
</organism>